<dbReference type="GO" id="GO:0006367">
    <property type="term" value="P:transcription initiation at RNA polymerase II promoter"/>
    <property type="evidence" value="ECO:0007669"/>
    <property type="project" value="InterPro"/>
</dbReference>
<comment type="subunit">
    <text evidence="4">Monomer. Interaction with RNA polymerase subunits RpoF and RpoE is necessary for Tfe stimulatory transcription activity. Able to interact with Tbp and RNA polymerase in the absence of DNA promoter. Interacts both with the preinitiation and elongation complexes.</text>
</comment>
<evidence type="ECO:0000259" key="6">
    <source>
        <dbReference type="PROSITE" id="PS51344"/>
    </source>
</evidence>
<dbReference type="NCBIfam" id="TIGR00373">
    <property type="entry name" value="transcription factor E"/>
    <property type="match status" value="1"/>
</dbReference>
<evidence type="ECO:0000256" key="5">
    <source>
        <dbReference type="NCBIfam" id="TIGR00373"/>
    </source>
</evidence>
<keyword evidence="2 4" id="KW-0238">DNA-binding</keyword>
<reference evidence="7 8" key="1">
    <citation type="journal article" date="2014" name="Int. J. Syst. Evol. Microbiol.">
        <title>Methanobacterium paludis sp. nov. and a novel strain of Methanobacterium lacus isolated from northern peatlands.</title>
        <authorList>
            <person name="Cadillo-Quiroz H."/>
            <person name="Brauer S.L."/>
            <person name="Goodson N."/>
            <person name="Yavitt J.B."/>
            <person name="Zinder S.H."/>
        </authorList>
    </citation>
    <scope>NUCLEOTIDE SEQUENCE [LARGE SCALE GENOMIC DNA]</scope>
    <source>
        <strain evidence="8">DSM 25820 / JCM 18151 / SWAN1</strain>
    </source>
</reference>
<evidence type="ECO:0000256" key="4">
    <source>
        <dbReference type="HAMAP-Rule" id="MF_01909"/>
    </source>
</evidence>
<dbReference type="PANTHER" id="PTHR13097:SF7">
    <property type="entry name" value="GENERAL TRANSCRIPTION FACTOR IIE SUBUNIT 1"/>
    <property type="match status" value="1"/>
</dbReference>
<comment type="similarity">
    <text evidence="4">Belongs to the TFE family.</text>
</comment>
<accession>F6D3M9</accession>
<dbReference type="InterPro" id="IPR016481">
    <property type="entry name" value="TF_E_archaea"/>
</dbReference>
<dbReference type="Gene3D" id="1.10.10.10">
    <property type="entry name" value="Winged helix-like DNA-binding domain superfamily/Winged helix DNA-binding domain"/>
    <property type="match status" value="1"/>
</dbReference>
<evidence type="ECO:0000313" key="8">
    <source>
        <dbReference type="Proteomes" id="UP000009231"/>
    </source>
</evidence>
<dbReference type="SMART" id="SM00531">
    <property type="entry name" value="TFIIE"/>
    <property type="match status" value="1"/>
</dbReference>
<comment type="function">
    <text evidence="4">Transcription factor that plays a role in the activation of archaeal genes transcribed by RNA polymerase. Facilitates transcription initiation by enhancing TATA-box recognition by TATA-box-binding protein (Tbp), and transcription factor B (Tfb) and RNA polymerase recruitment. Not absolutely required for transcription in vitro, but particularly important in cases where Tbp or Tfb function is not optimal. It dynamically alters the nucleic acid-binding properties of RNA polymerases by stabilizing the initiation complex and destabilizing elongation complexes. Seems to translocate with the RNA polymerase following initiation and acts by binding to the non template strand of the transcription bubble in elongation complexes.</text>
</comment>
<evidence type="ECO:0000256" key="3">
    <source>
        <dbReference type="ARBA" id="ARBA00023163"/>
    </source>
</evidence>
<keyword evidence="8" id="KW-1185">Reference proteome</keyword>
<protein>
    <recommendedName>
        <fullName evidence="4 5">Transcription factor E</fullName>
        <shortName evidence="4">TFE</shortName>
    </recommendedName>
    <alternativeName>
        <fullName evidence="4">TFIIE subunit alpha homolog</fullName>
    </alternativeName>
    <alternativeName>
        <fullName evidence="4">Transcription initiation factor TFIIE</fullName>
    </alternativeName>
</protein>
<dbReference type="SUPFAM" id="SSF46785">
    <property type="entry name" value="Winged helix' DNA-binding domain"/>
    <property type="match status" value="1"/>
</dbReference>
<dbReference type="InterPro" id="IPR036388">
    <property type="entry name" value="WH-like_DNA-bd_sf"/>
</dbReference>
<dbReference type="InterPro" id="IPR024550">
    <property type="entry name" value="TFIIEa/SarR/Rpc3_HTH_dom"/>
</dbReference>
<dbReference type="Pfam" id="PF02002">
    <property type="entry name" value="TFIIE_alpha"/>
    <property type="match status" value="1"/>
</dbReference>
<dbReference type="InterPro" id="IPR039997">
    <property type="entry name" value="TFE"/>
</dbReference>
<dbReference type="KEGG" id="mew:MSWAN_0404"/>
<dbReference type="PROSITE" id="PS51344">
    <property type="entry name" value="HTH_TFE_IIE"/>
    <property type="match status" value="1"/>
</dbReference>
<dbReference type="InterPro" id="IPR036390">
    <property type="entry name" value="WH_DNA-bd_sf"/>
</dbReference>
<dbReference type="InterPro" id="IPR017919">
    <property type="entry name" value="TFIIE/TFIIEa_HTH"/>
</dbReference>
<dbReference type="eggNOG" id="arCOG04270">
    <property type="taxonomic scope" value="Archaea"/>
</dbReference>
<dbReference type="Proteomes" id="UP000009231">
    <property type="component" value="Chromosome"/>
</dbReference>
<dbReference type="HAMAP" id="MF_01909">
    <property type="entry name" value="TFE_arch"/>
    <property type="match status" value="1"/>
</dbReference>
<dbReference type="InterPro" id="IPR002853">
    <property type="entry name" value="TFIIE_asu"/>
</dbReference>
<keyword evidence="3 4" id="KW-0804">Transcription</keyword>
<dbReference type="PIRSF" id="PIRSF006373">
    <property type="entry name" value="TF_E_archaea"/>
    <property type="match status" value="1"/>
</dbReference>
<dbReference type="STRING" id="868131.MSWAN_0404"/>
<evidence type="ECO:0000256" key="2">
    <source>
        <dbReference type="ARBA" id="ARBA00023125"/>
    </source>
</evidence>
<evidence type="ECO:0000256" key="1">
    <source>
        <dbReference type="ARBA" id="ARBA00023015"/>
    </source>
</evidence>
<dbReference type="GO" id="GO:0003677">
    <property type="term" value="F:DNA binding"/>
    <property type="evidence" value="ECO:0007669"/>
    <property type="project" value="UniProtKB-KW"/>
</dbReference>
<dbReference type="PANTHER" id="PTHR13097">
    <property type="entry name" value="TRANSCRIPTION INITIATION FACTOR IIE, ALPHA SUBUNIT"/>
    <property type="match status" value="1"/>
</dbReference>
<dbReference type="GO" id="GO:0006355">
    <property type="term" value="P:regulation of DNA-templated transcription"/>
    <property type="evidence" value="ECO:0007669"/>
    <property type="project" value="UniProtKB-UniRule"/>
</dbReference>
<gene>
    <name evidence="4" type="primary">tfe</name>
    <name evidence="7" type="ordered locus">MSWAN_0404</name>
</gene>
<proteinExistence type="inferred from homology"/>
<dbReference type="EMBL" id="CP002772">
    <property type="protein sequence ID" value="AEG17446.1"/>
    <property type="molecule type" value="Genomic_DNA"/>
</dbReference>
<dbReference type="AlphaFoldDB" id="F6D3M9"/>
<feature type="domain" description="HTH TFE/IIEalpha-type" evidence="6">
    <location>
        <begin position="26"/>
        <end position="110"/>
    </location>
</feature>
<organism evidence="7 8">
    <name type="scientific">Methanobacterium paludis (strain DSM 25820 / JCM 18151 / SWAN1)</name>
    <dbReference type="NCBI Taxonomy" id="868131"/>
    <lineage>
        <taxon>Archaea</taxon>
        <taxon>Methanobacteriati</taxon>
        <taxon>Methanobacteriota</taxon>
        <taxon>Methanomada group</taxon>
        <taxon>Methanobacteria</taxon>
        <taxon>Methanobacteriales</taxon>
        <taxon>Methanobacteriaceae</taxon>
        <taxon>Methanobacterium</taxon>
    </lineage>
</organism>
<sequence>MLNVNSPMIQDLIRFSQGKGGAEMLADPTVQEILVDITGDEENSVLIIGCMLKGKTTDEEIAEETEIKLNIVRRILYKLYDAGVASYKRSKDPETQWYTYSWKFDEEKVAEIIAKKYEKFSKEIEESLEFEEGNMFFVCLSNGCRYKFEEASENNFICPKCGGSLEYKDNSAVVTELRELKEKIS</sequence>
<keyword evidence="1 4" id="KW-0805">Transcription regulation</keyword>
<comment type="domain">
    <text evidence="4">The winged helix domain is involved in binding to DNA in the preinitiation complex.</text>
</comment>
<dbReference type="NCBIfam" id="NF004910">
    <property type="entry name" value="PRK06266.1"/>
    <property type="match status" value="1"/>
</dbReference>
<dbReference type="HOGENOM" id="CLU_100097_0_0_2"/>
<evidence type="ECO:0000313" key="7">
    <source>
        <dbReference type="EMBL" id="AEG17446.1"/>
    </source>
</evidence>
<name>F6D3M9_METPW</name>